<dbReference type="InterPro" id="IPR036291">
    <property type="entry name" value="NAD(P)-bd_dom_sf"/>
</dbReference>
<keyword evidence="2" id="KW-0456">Lyase</keyword>
<dbReference type="GO" id="GO:0008473">
    <property type="term" value="F:ornithine cyclodeaminase activity"/>
    <property type="evidence" value="ECO:0007669"/>
    <property type="project" value="UniProtKB-EC"/>
</dbReference>
<dbReference type="RefSeq" id="WP_047530435.1">
    <property type="nucleotide sequence ID" value="NZ_CCEH01000008.1"/>
</dbReference>
<evidence type="ECO:0000313" key="2">
    <source>
        <dbReference type="EMBL" id="CDR28097.1"/>
    </source>
</evidence>
<dbReference type="InterPro" id="IPR023866">
    <property type="entry name" value="SbnB"/>
</dbReference>
<feature type="domain" description="Ig-like" evidence="1">
    <location>
        <begin position="190"/>
        <end position="229"/>
    </location>
</feature>
<reference evidence="2 3" key="1">
    <citation type="submission" date="2014-05" db="EMBL/GenBank/DDBJ databases">
        <authorList>
            <person name="Aslett A.Martin."/>
            <person name="De Silva Nishadi"/>
        </authorList>
    </citation>
    <scope>NUCLEOTIDE SEQUENCE [LARGE SCALE GENOMIC DNA]</scope>
</reference>
<dbReference type="Pfam" id="PF02423">
    <property type="entry name" value="OCD_Mu_crystall"/>
    <property type="match status" value="1"/>
</dbReference>
<evidence type="ECO:0000259" key="1">
    <source>
        <dbReference type="PROSITE" id="PS50835"/>
    </source>
</evidence>
<dbReference type="GO" id="GO:0016639">
    <property type="term" value="F:oxidoreductase activity, acting on the CH-NH2 group of donors, NAD or NADP as acceptor"/>
    <property type="evidence" value="ECO:0007669"/>
    <property type="project" value="InterPro"/>
</dbReference>
<dbReference type="SMR" id="A0A077ULY5"/>
<dbReference type="PROSITE" id="PS50835">
    <property type="entry name" value="IG_LIKE"/>
    <property type="match status" value="1"/>
</dbReference>
<dbReference type="InterPro" id="IPR023401">
    <property type="entry name" value="ODC_N"/>
</dbReference>
<dbReference type="PANTHER" id="PTHR13812">
    <property type="entry name" value="KETIMINE REDUCTASE MU-CRYSTALLIN"/>
    <property type="match status" value="1"/>
</dbReference>
<dbReference type="InterPro" id="IPR007110">
    <property type="entry name" value="Ig-like_dom"/>
</dbReference>
<evidence type="ECO:0000313" key="3">
    <source>
        <dbReference type="Proteomes" id="UP000044616"/>
    </source>
</evidence>
<dbReference type="GO" id="GO:0019290">
    <property type="term" value="P:siderophore biosynthetic process"/>
    <property type="evidence" value="ECO:0007669"/>
    <property type="project" value="InterPro"/>
</dbReference>
<gene>
    <name evidence="2" type="primary">sbnB</name>
    <name evidence="2" type="ORF">ERS140147_01222</name>
</gene>
<dbReference type="Gene3D" id="3.40.50.720">
    <property type="entry name" value="NAD(P)-binding Rossmann-like Domain"/>
    <property type="match status" value="1"/>
</dbReference>
<dbReference type="PIRSF" id="PIRSF001439">
    <property type="entry name" value="CryM"/>
    <property type="match status" value="1"/>
</dbReference>
<dbReference type="GO" id="GO:0005737">
    <property type="term" value="C:cytoplasm"/>
    <property type="evidence" value="ECO:0007669"/>
    <property type="project" value="TreeGrafter"/>
</dbReference>
<sequence>MNREMLYLNRSDIEQAGGNHSQVYVNALTEALTAHAHNDFVQPLKPYLRQDPENGHIADRIIAMPSHIGGEHAISGIKWIGSKHDNPSKRNMERASGVIILNDPETNYPIAVMEASLISSMRTAAVSVIAAKHLAKNGFKDLTIIGCGLIGDKQLQSMLEQFDHIERVFVYDQFSEACARFVDRWQQQRPEINFIATENAKEAVSNGEVVITCTVTDQPYIEYDWIQKGAFISNISIMDVHKEVFIKADKVVVDDWSQCNREKKTINQLVLEGKFSKEALHAELGQLVTGDIPGREDDDEIILLNPMGMAIEDISSAYFIYQQAQQQNIGTTLNLY</sequence>
<dbReference type="PANTHER" id="PTHR13812:SF19">
    <property type="entry name" value="KETIMINE REDUCTASE MU-CRYSTALLIN"/>
    <property type="match status" value="1"/>
</dbReference>
<dbReference type="SUPFAM" id="SSF51735">
    <property type="entry name" value="NAD(P)-binding Rossmann-fold domains"/>
    <property type="match status" value="1"/>
</dbReference>
<protein>
    <submittedName>
        <fullName evidence="2">Ornithine cyclodeaminase / Siderophore staphylobactin biosynthesis protein SbnB</fullName>
        <ecNumber evidence="2">4.3.1.12</ecNumber>
    </submittedName>
</protein>
<dbReference type="InterPro" id="IPR003462">
    <property type="entry name" value="ODC_Mu_crystall"/>
</dbReference>
<name>A0A077ULY5_9STAP</name>
<organism evidence="2 3">
    <name type="scientific">Staphylococcus schweitzeri</name>
    <dbReference type="NCBI Taxonomy" id="1654388"/>
    <lineage>
        <taxon>Bacteria</taxon>
        <taxon>Bacillati</taxon>
        <taxon>Bacillota</taxon>
        <taxon>Bacilli</taxon>
        <taxon>Bacillales</taxon>
        <taxon>Staphylococcaceae</taxon>
        <taxon>Staphylococcus</taxon>
    </lineage>
</organism>
<proteinExistence type="predicted"/>
<dbReference type="Gene3D" id="3.30.1780.10">
    <property type="entry name" value="ornithine cyclodeaminase, domain 1"/>
    <property type="match status" value="1"/>
</dbReference>
<accession>A0A077ULY5</accession>
<dbReference type="EC" id="4.3.1.12" evidence="2"/>
<dbReference type="Proteomes" id="UP000044616">
    <property type="component" value="Unassembled WGS sequence"/>
</dbReference>
<dbReference type="AlphaFoldDB" id="A0A077ULY5"/>
<dbReference type="EMBL" id="CCEH01000008">
    <property type="protein sequence ID" value="CDR28097.1"/>
    <property type="molecule type" value="Genomic_DNA"/>
</dbReference>
<dbReference type="NCBIfam" id="TIGR03944">
    <property type="entry name" value="dehyd_SbnB_fam"/>
    <property type="match status" value="1"/>
</dbReference>